<evidence type="ECO:0000256" key="8">
    <source>
        <dbReference type="ARBA" id="ARBA00022842"/>
    </source>
</evidence>
<keyword evidence="5" id="KW-0479">Metal-binding</keyword>
<gene>
    <name evidence="12" type="ORF">XENOCAPTIV_015029</name>
</gene>
<evidence type="ECO:0000256" key="4">
    <source>
        <dbReference type="ARBA" id="ARBA00022490"/>
    </source>
</evidence>
<name>A0ABV0R4Z8_9TELE</name>
<evidence type="ECO:0000313" key="13">
    <source>
        <dbReference type="Proteomes" id="UP001434883"/>
    </source>
</evidence>
<comment type="function">
    <text evidence="10">Specifically hydrolyzes 7-methylguanosine monophosphate (m(7)GMP) to 7-methylguanosine and inorganic phosphate. The specific activity for m(7)GMP may protect cells against undesired salvage of m(7)GMP and its incorporation into nucleic acids. Also has weak activity for CMP. UMP and purine nucleotides are poor substrates.</text>
</comment>
<comment type="catalytic activity">
    <reaction evidence="9">
        <text>CMP + H2O = cytidine + phosphate</text>
        <dbReference type="Rhea" id="RHEA:29367"/>
        <dbReference type="ChEBI" id="CHEBI:15377"/>
        <dbReference type="ChEBI" id="CHEBI:17562"/>
        <dbReference type="ChEBI" id="CHEBI:43474"/>
        <dbReference type="ChEBI" id="CHEBI:60377"/>
        <dbReference type="EC" id="3.1.3.91"/>
    </reaction>
</comment>
<evidence type="ECO:0000256" key="6">
    <source>
        <dbReference type="ARBA" id="ARBA00022741"/>
    </source>
</evidence>
<comment type="catalytic activity">
    <reaction evidence="11">
        <text>N(7)-methyl-GMP + H2O = N(7)-methylguanosine + phosphate</text>
        <dbReference type="Rhea" id="RHEA:37107"/>
        <dbReference type="ChEBI" id="CHEBI:15377"/>
        <dbReference type="ChEBI" id="CHEBI:20794"/>
        <dbReference type="ChEBI" id="CHEBI:43474"/>
        <dbReference type="ChEBI" id="CHEBI:58285"/>
        <dbReference type="EC" id="3.1.3.91"/>
    </reaction>
</comment>
<dbReference type="InterPro" id="IPR006434">
    <property type="entry name" value="Pyrimidine_nucleotidase_eu"/>
</dbReference>
<dbReference type="Proteomes" id="UP001434883">
    <property type="component" value="Unassembled WGS sequence"/>
</dbReference>
<evidence type="ECO:0000256" key="10">
    <source>
        <dbReference type="ARBA" id="ARBA00046090"/>
    </source>
</evidence>
<dbReference type="EC" id="3.1.3.91" evidence="3"/>
<evidence type="ECO:0000256" key="9">
    <source>
        <dbReference type="ARBA" id="ARBA00036362"/>
    </source>
</evidence>
<evidence type="ECO:0000256" key="5">
    <source>
        <dbReference type="ARBA" id="ARBA00022723"/>
    </source>
</evidence>
<reference evidence="12 13" key="1">
    <citation type="submission" date="2021-06" db="EMBL/GenBank/DDBJ databases">
        <authorList>
            <person name="Palmer J.M."/>
        </authorList>
    </citation>
    <scope>NUCLEOTIDE SEQUENCE [LARGE SCALE GENOMIC DNA]</scope>
    <source>
        <strain evidence="12 13">XC_2019</strain>
        <tissue evidence="12">Muscle</tissue>
    </source>
</reference>
<evidence type="ECO:0000256" key="11">
    <source>
        <dbReference type="ARBA" id="ARBA00048583"/>
    </source>
</evidence>
<evidence type="ECO:0000313" key="12">
    <source>
        <dbReference type="EMBL" id="MEQ2202767.1"/>
    </source>
</evidence>
<comment type="subcellular location">
    <subcellularLocation>
        <location evidence="1">Cytoplasm</location>
    </subcellularLocation>
</comment>
<keyword evidence="4" id="KW-0963">Cytoplasm</keyword>
<comment type="caution">
    <text evidence="12">The sequence shown here is derived from an EMBL/GenBank/DDBJ whole genome shotgun (WGS) entry which is preliminary data.</text>
</comment>
<proteinExistence type="predicted"/>
<dbReference type="Pfam" id="PF05822">
    <property type="entry name" value="UMPH-1"/>
    <property type="match status" value="1"/>
</dbReference>
<dbReference type="PANTHER" id="PTHR13045:SF15">
    <property type="entry name" value="7-METHYLGUANOSINE PHOSPHATE-SPECIFIC 5'-NUCLEOTIDASE"/>
    <property type="match status" value="1"/>
</dbReference>
<dbReference type="EMBL" id="JAHRIN010033919">
    <property type="protein sequence ID" value="MEQ2202767.1"/>
    <property type="molecule type" value="Genomic_DNA"/>
</dbReference>
<evidence type="ECO:0000256" key="1">
    <source>
        <dbReference type="ARBA" id="ARBA00004496"/>
    </source>
</evidence>
<keyword evidence="8" id="KW-0460">Magnesium</keyword>
<protein>
    <recommendedName>
        <fullName evidence="3">7-methylguanosine nucleotidase</fullName>
        <ecNumber evidence="3">3.1.3.91</ecNumber>
    </recommendedName>
</protein>
<keyword evidence="6" id="KW-0547">Nucleotide-binding</keyword>
<keyword evidence="13" id="KW-1185">Reference proteome</keyword>
<evidence type="ECO:0000256" key="3">
    <source>
        <dbReference type="ARBA" id="ARBA00012875"/>
    </source>
</evidence>
<keyword evidence="7" id="KW-0378">Hydrolase</keyword>
<dbReference type="PANTHER" id="PTHR13045">
    <property type="entry name" value="5'-NUCLEOTIDASE"/>
    <property type="match status" value="1"/>
</dbReference>
<accession>A0ABV0R4Z8</accession>
<dbReference type="Gene3D" id="3.40.50.1000">
    <property type="entry name" value="HAD superfamily/HAD-like"/>
    <property type="match status" value="1"/>
</dbReference>
<dbReference type="InterPro" id="IPR023214">
    <property type="entry name" value="HAD_sf"/>
</dbReference>
<evidence type="ECO:0000256" key="2">
    <source>
        <dbReference type="ARBA" id="ARBA00011245"/>
    </source>
</evidence>
<organism evidence="12 13">
    <name type="scientific">Xenoophorus captivus</name>
    <dbReference type="NCBI Taxonomy" id="1517983"/>
    <lineage>
        <taxon>Eukaryota</taxon>
        <taxon>Metazoa</taxon>
        <taxon>Chordata</taxon>
        <taxon>Craniata</taxon>
        <taxon>Vertebrata</taxon>
        <taxon>Euteleostomi</taxon>
        <taxon>Actinopterygii</taxon>
        <taxon>Neopterygii</taxon>
        <taxon>Teleostei</taxon>
        <taxon>Neoteleostei</taxon>
        <taxon>Acanthomorphata</taxon>
        <taxon>Ovalentaria</taxon>
        <taxon>Atherinomorphae</taxon>
        <taxon>Cyprinodontiformes</taxon>
        <taxon>Goodeidae</taxon>
        <taxon>Xenoophorus</taxon>
    </lineage>
</organism>
<sequence length="81" mass="9472">MKFRLALFEQGMLRAFKGELIHIYNKREGALLNTGLFKELRSKPNVEERKQSYLDSYDIVLVNDESLEIPNAVLHYLTSKK</sequence>
<comment type="subunit">
    <text evidence="2">Monomer.</text>
</comment>
<evidence type="ECO:0000256" key="7">
    <source>
        <dbReference type="ARBA" id="ARBA00022801"/>
    </source>
</evidence>